<evidence type="ECO:0000259" key="2">
    <source>
        <dbReference type="Pfam" id="PF21761"/>
    </source>
</evidence>
<evidence type="ECO:0000313" key="4">
    <source>
        <dbReference type="Proteomes" id="UP001174936"/>
    </source>
</evidence>
<dbReference type="GO" id="GO:0050661">
    <property type="term" value="F:NADP binding"/>
    <property type="evidence" value="ECO:0007669"/>
    <property type="project" value="InterPro"/>
</dbReference>
<dbReference type="EMBL" id="JAULSV010000003">
    <property type="protein sequence ID" value="KAK0649987.1"/>
    <property type="molecule type" value="Genomic_DNA"/>
</dbReference>
<dbReference type="SUPFAM" id="SSF51735">
    <property type="entry name" value="NAD(P)-binding Rossmann-fold domains"/>
    <property type="match status" value="1"/>
</dbReference>
<dbReference type="InterPro" id="IPR006115">
    <property type="entry name" value="6PGDH_NADP-bd"/>
</dbReference>
<dbReference type="GO" id="GO:0031491">
    <property type="term" value="F:nucleosome binding"/>
    <property type="evidence" value="ECO:0007669"/>
    <property type="project" value="TreeGrafter"/>
</dbReference>
<dbReference type="InterPro" id="IPR051265">
    <property type="entry name" value="HIBADH-related_NP60_sf"/>
</dbReference>
<dbReference type="AlphaFoldDB" id="A0AA40CTD0"/>
<dbReference type="Gene3D" id="1.10.1040.10">
    <property type="entry name" value="N-(1-d-carboxylethyl)-l-norvaline Dehydrogenase, domain 2"/>
    <property type="match status" value="1"/>
</dbReference>
<accession>A0AA40CTD0</accession>
<dbReference type="InterPro" id="IPR013328">
    <property type="entry name" value="6PGD_dom2"/>
</dbReference>
<evidence type="ECO:0008006" key="5">
    <source>
        <dbReference type="Google" id="ProtNLM"/>
    </source>
</evidence>
<gene>
    <name evidence="3" type="ORF">B0T16DRAFT_389937</name>
</gene>
<proteinExistence type="predicted"/>
<dbReference type="Proteomes" id="UP001174936">
    <property type="component" value="Unassembled WGS sequence"/>
</dbReference>
<dbReference type="InterPro" id="IPR036291">
    <property type="entry name" value="NAD(P)-bd_dom_sf"/>
</dbReference>
<comment type="caution">
    <text evidence="3">The sequence shown here is derived from an EMBL/GenBank/DDBJ whole genome shotgun (WGS) entry which is preliminary data.</text>
</comment>
<keyword evidence="4" id="KW-1185">Reference proteome</keyword>
<feature type="domain" description="NADPH-dependent reductive aminase-like C-terminal" evidence="2">
    <location>
        <begin position="170"/>
        <end position="296"/>
    </location>
</feature>
<evidence type="ECO:0000313" key="3">
    <source>
        <dbReference type="EMBL" id="KAK0649987.1"/>
    </source>
</evidence>
<dbReference type="GO" id="GO:0000785">
    <property type="term" value="C:chromatin"/>
    <property type="evidence" value="ECO:0007669"/>
    <property type="project" value="TreeGrafter"/>
</dbReference>
<reference evidence="3" key="1">
    <citation type="submission" date="2023-06" db="EMBL/GenBank/DDBJ databases">
        <title>Genome-scale phylogeny and comparative genomics of the fungal order Sordariales.</title>
        <authorList>
            <consortium name="Lawrence Berkeley National Laboratory"/>
            <person name="Hensen N."/>
            <person name="Bonometti L."/>
            <person name="Westerberg I."/>
            <person name="Brannstrom I.O."/>
            <person name="Guillou S."/>
            <person name="Cros-Aarteil S."/>
            <person name="Calhoun S."/>
            <person name="Haridas S."/>
            <person name="Kuo A."/>
            <person name="Mondo S."/>
            <person name="Pangilinan J."/>
            <person name="Riley R."/>
            <person name="Labutti K."/>
            <person name="Andreopoulos B."/>
            <person name="Lipzen A."/>
            <person name="Chen C."/>
            <person name="Yanf M."/>
            <person name="Daum C."/>
            <person name="Ng V."/>
            <person name="Clum A."/>
            <person name="Steindorff A."/>
            <person name="Ohm R."/>
            <person name="Martin F."/>
            <person name="Silar P."/>
            <person name="Natvig D."/>
            <person name="Lalanne C."/>
            <person name="Gautier V."/>
            <person name="Ament-Velasquez S.L."/>
            <person name="Kruys A."/>
            <person name="Hutchinson M.I."/>
            <person name="Powell A.J."/>
            <person name="Barry K."/>
            <person name="Miller A.N."/>
            <person name="Grigoriev I.V."/>
            <person name="Debuchy R."/>
            <person name="Gladieux P."/>
            <person name="Thoren M.H."/>
            <person name="Johannesson H."/>
        </authorList>
    </citation>
    <scope>NUCLEOTIDE SEQUENCE</scope>
    <source>
        <strain evidence="3">SMH2532-1</strain>
    </source>
</reference>
<dbReference type="Pfam" id="PF21761">
    <property type="entry name" value="RedAm-like_C"/>
    <property type="match status" value="1"/>
</dbReference>
<organism evidence="3 4">
    <name type="scientific">Cercophora newfieldiana</name>
    <dbReference type="NCBI Taxonomy" id="92897"/>
    <lineage>
        <taxon>Eukaryota</taxon>
        <taxon>Fungi</taxon>
        <taxon>Dikarya</taxon>
        <taxon>Ascomycota</taxon>
        <taxon>Pezizomycotina</taxon>
        <taxon>Sordariomycetes</taxon>
        <taxon>Sordariomycetidae</taxon>
        <taxon>Sordariales</taxon>
        <taxon>Lasiosphaeriaceae</taxon>
        <taxon>Cercophora</taxon>
    </lineage>
</organism>
<sequence length="300" mass="32163">MASQSITFIGIGNMGLAAVLALLKSDSSITIWNRTVTRPQVQTAVGAGAVLEEDLGKALSKSAMVFICLLDYGKIRQSLEAIRASSPSVLAGKTVVNLTNGTPRQAREMHSWLQETWNVERYFDGAIMVTPQMVGGPHSFLVASGEDEAAFSEPSRLLSPIGNPQYLGPDIAAAARYDLAALSTMYGLFSGSFIGMALLKRSPNPSIGKIVKESIVPFLTALVPYIGEIATAWDEERWEDNMGNPVLMQLEGVRNIVAACEEEGVDSSFMTNLVNLMEKVVEQHGGDAGVTAVGKLLLKD</sequence>
<evidence type="ECO:0000259" key="1">
    <source>
        <dbReference type="Pfam" id="PF03446"/>
    </source>
</evidence>
<dbReference type="Gene3D" id="3.40.50.720">
    <property type="entry name" value="NAD(P)-binding Rossmann-like Domain"/>
    <property type="match status" value="1"/>
</dbReference>
<dbReference type="GO" id="GO:0003677">
    <property type="term" value="F:DNA binding"/>
    <property type="evidence" value="ECO:0007669"/>
    <property type="project" value="TreeGrafter"/>
</dbReference>
<dbReference type="InterPro" id="IPR048666">
    <property type="entry name" value="RedAm-like_C"/>
</dbReference>
<protein>
    <recommendedName>
        <fullName evidence="5">6-phosphogluconate dehydrogenase NADP-binding domain-containing protein</fullName>
    </recommendedName>
</protein>
<dbReference type="GO" id="GO:0016491">
    <property type="term" value="F:oxidoreductase activity"/>
    <property type="evidence" value="ECO:0007669"/>
    <property type="project" value="UniProtKB-KW"/>
</dbReference>
<dbReference type="Pfam" id="PF03446">
    <property type="entry name" value="NAD_binding_2"/>
    <property type="match status" value="1"/>
</dbReference>
<dbReference type="PANTHER" id="PTHR43580">
    <property type="entry name" value="OXIDOREDUCTASE GLYR1-RELATED"/>
    <property type="match status" value="1"/>
</dbReference>
<dbReference type="GO" id="GO:0140673">
    <property type="term" value="P:transcription elongation-coupled chromatin remodeling"/>
    <property type="evidence" value="ECO:0007669"/>
    <property type="project" value="TreeGrafter"/>
</dbReference>
<dbReference type="PANTHER" id="PTHR43580:SF2">
    <property type="entry name" value="CYTOKINE-LIKE NUCLEAR FACTOR N-PAC"/>
    <property type="match status" value="1"/>
</dbReference>
<feature type="domain" description="6-phosphogluconate dehydrogenase NADP-binding" evidence="1">
    <location>
        <begin position="6"/>
        <end position="115"/>
    </location>
</feature>
<name>A0AA40CTD0_9PEZI</name>